<dbReference type="AlphaFoldDB" id="A0A183PZS6"/>
<dbReference type="STRING" id="31246.A0A183PZS6"/>
<accession>A0A183PZS6</accession>
<dbReference type="Pfam" id="PF09325">
    <property type="entry name" value="Vps5"/>
    <property type="match status" value="1"/>
</dbReference>
<reference evidence="1 2" key="1">
    <citation type="submission" date="2018-11" db="EMBL/GenBank/DDBJ databases">
        <authorList>
            <consortium name="Pathogen Informatics"/>
        </authorList>
    </citation>
    <scope>NUCLEOTIDE SEQUENCE [LARGE SCALE GENOMIC DNA]</scope>
    <source>
        <strain>Denwood</strain>
        <strain evidence="2">Zambia</strain>
    </source>
</reference>
<name>A0A183PZS6_9TREM</name>
<sequence>MEMAPRNDNKKMATITMELEDLENRVDQAQHKFNNISINIKREFQNFDLNRFAYFKQATTEYLELLLQIQLKVSEYCFL</sequence>
<dbReference type="EMBL" id="UZAL01043139">
    <property type="protein sequence ID" value="VDP80934.1"/>
    <property type="molecule type" value="Genomic_DNA"/>
</dbReference>
<dbReference type="InterPro" id="IPR027267">
    <property type="entry name" value="AH/BAR_dom_sf"/>
</dbReference>
<gene>
    <name evidence="1" type="ORF">SMTD_LOCUS19862</name>
</gene>
<dbReference type="InterPro" id="IPR015404">
    <property type="entry name" value="Vps5_C"/>
</dbReference>
<organism evidence="1 2">
    <name type="scientific">Schistosoma mattheei</name>
    <dbReference type="NCBI Taxonomy" id="31246"/>
    <lineage>
        <taxon>Eukaryota</taxon>
        <taxon>Metazoa</taxon>
        <taxon>Spiralia</taxon>
        <taxon>Lophotrochozoa</taxon>
        <taxon>Platyhelminthes</taxon>
        <taxon>Trematoda</taxon>
        <taxon>Digenea</taxon>
        <taxon>Strigeidida</taxon>
        <taxon>Schistosomatoidea</taxon>
        <taxon>Schistosomatidae</taxon>
        <taxon>Schistosoma</taxon>
    </lineage>
</organism>
<dbReference type="Gene3D" id="1.20.1270.60">
    <property type="entry name" value="Arfaptin homology (AH) domain/BAR domain"/>
    <property type="match status" value="1"/>
</dbReference>
<evidence type="ECO:0000313" key="1">
    <source>
        <dbReference type="EMBL" id="VDP80934.1"/>
    </source>
</evidence>
<evidence type="ECO:0000313" key="2">
    <source>
        <dbReference type="Proteomes" id="UP000269396"/>
    </source>
</evidence>
<dbReference type="Proteomes" id="UP000269396">
    <property type="component" value="Unassembled WGS sequence"/>
</dbReference>
<protein>
    <submittedName>
        <fullName evidence="1">Uncharacterized protein</fullName>
    </submittedName>
</protein>
<proteinExistence type="predicted"/>
<keyword evidence="2" id="KW-1185">Reference proteome</keyword>